<comment type="caution">
    <text evidence="2">The sequence shown here is derived from an EMBL/GenBank/DDBJ whole genome shotgun (WGS) entry which is preliminary data.</text>
</comment>
<dbReference type="HOGENOM" id="CLU_1946236_0_0_6"/>
<dbReference type="Proteomes" id="UP000013165">
    <property type="component" value="Unassembled WGS sequence"/>
</dbReference>
<evidence type="ECO:0000313" key="2">
    <source>
        <dbReference type="EMBL" id="ENO14052.1"/>
    </source>
</evidence>
<dbReference type="EMBL" id="APLQ01000014">
    <property type="protein sequence ID" value="ENO14052.1"/>
    <property type="molecule type" value="Genomic_DNA"/>
</dbReference>
<organism evidence="2 3">
    <name type="scientific">Marinobacter nanhaiticus D15-8W</name>
    <dbReference type="NCBI Taxonomy" id="626887"/>
    <lineage>
        <taxon>Bacteria</taxon>
        <taxon>Pseudomonadati</taxon>
        <taxon>Pseudomonadota</taxon>
        <taxon>Gammaproteobacteria</taxon>
        <taxon>Pseudomonadales</taxon>
        <taxon>Marinobacteraceae</taxon>
        <taxon>Marinobacter</taxon>
    </lineage>
</organism>
<dbReference type="STRING" id="626887.J057_21700"/>
<gene>
    <name evidence="2" type="ORF">J057_21700</name>
</gene>
<sequence>MSNLVYRFVLLLVLSVSIVMPAHAGSLGSHEEFVYLDQQARLITLEGMKARHDGLNASLTQSELMKIDEATREEIIALFAEHGVTPSQHAAYGSRHAEEIEQWLENHPSWNVIYDDLQREFDSLSAAMR</sequence>
<evidence type="ECO:0008006" key="4">
    <source>
        <dbReference type="Google" id="ProtNLM"/>
    </source>
</evidence>
<name>N6WSN6_9GAMM</name>
<proteinExistence type="predicted"/>
<evidence type="ECO:0000313" key="3">
    <source>
        <dbReference type="Proteomes" id="UP000013165"/>
    </source>
</evidence>
<dbReference type="PATRIC" id="fig|626887.3.peg.4344"/>
<feature type="signal peptide" evidence="1">
    <location>
        <begin position="1"/>
        <end position="24"/>
    </location>
</feature>
<keyword evidence="3" id="KW-1185">Reference proteome</keyword>
<feature type="chain" id="PRO_5004127740" description="DUF4168 domain-containing protein" evidence="1">
    <location>
        <begin position="25"/>
        <end position="129"/>
    </location>
</feature>
<dbReference type="RefSeq" id="WP_004582272.1">
    <property type="nucleotide sequence ID" value="NZ_AP028878.1"/>
</dbReference>
<accession>N6WSN6</accession>
<protein>
    <recommendedName>
        <fullName evidence="4">DUF4168 domain-containing protein</fullName>
    </recommendedName>
</protein>
<dbReference type="OrthoDB" id="9960405at2"/>
<dbReference type="eggNOG" id="ENOG502ZS3X">
    <property type="taxonomic scope" value="Bacteria"/>
</dbReference>
<dbReference type="AlphaFoldDB" id="N6WSN6"/>
<reference evidence="2 3" key="1">
    <citation type="journal article" date="2013" name="Genome Announc.">
        <title>Genome Sequence of the Polycyclic Aromatic Hydrocarbon-Degrading Bacterium Strain Marinobacter nanhaiticus D15-8WT.</title>
        <authorList>
            <person name="Cui Z."/>
            <person name="Gao W."/>
            <person name="Li Q."/>
            <person name="Xu G."/>
            <person name="Zheng L."/>
        </authorList>
    </citation>
    <scope>NUCLEOTIDE SEQUENCE [LARGE SCALE GENOMIC DNA]</scope>
    <source>
        <strain evidence="2 3">D15-8W</strain>
    </source>
</reference>
<keyword evidence="1" id="KW-0732">Signal</keyword>
<evidence type="ECO:0000256" key="1">
    <source>
        <dbReference type="SAM" id="SignalP"/>
    </source>
</evidence>